<dbReference type="InterPro" id="IPR050944">
    <property type="entry name" value="FAM83"/>
</dbReference>
<protein>
    <submittedName>
        <fullName evidence="5">Protein FAM83F</fullName>
    </submittedName>
</protein>
<feature type="region of interest" description="Disordered" evidence="2">
    <location>
        <begin position="421"/>
        <end position="466"/>
    </location>
</feature>
<feature type="compositionally biased region" description="Basic and acidic residues" evidence="2">
    <location>
        <begin position="435"/>
        <end position="447"/>
    </location>
</feature>
<dbReference type="PANTHER" id="PTHR16181">
    <property type="entry name" value="PROTEIN FAM83A-RELATED"/>
    <property type="match status" value="1"/>
</dbReference>
<dbReference type="RefSeq" id="XP_033785408.1">
    <property type="nucleotide sequence ID" value="XM_033929517.1"/>
</dbReference>
<dbReference type="Proteomes" id="UP000515159">
    <property type="component" value="Chromosome 2"/>
</dbReference>
<dbReference type="GeneID" id="117353521"/>
<feature type="compositionally biased region" description="Basic and acidic residues" evidence="2">
    <location>
        <begin position="87"/>
        <end position="98"/>
    </location>
</feature>
<feature type="compositionally biased region" description="Polar residues" evidence="2">
    <location>
        <begin position="496"/>
        <end position="511"/>
    </location>
</feature>
<evidence type="ECO:0000256" key="2">
    <source>
        <dbReference type="SAM" id="MobiDB-lite"/>
    </source>
</evidence>
<dbReference type="GO" id="GO:0019901">
    <property type="term" value="F:protein kinase binding"/>
    <property type="evidence" value="ECO:0007669"/>
    <property type="project" value="TreeGrafter"/>
</dbReference>
<keyword evidence="4" id="KW-1185">Reference proteome</keyword>
<feature type="compositionally biased region" description="Polar residues" evidence="2">
    <location>
        <begin position="75"/>
        <end position="85"/>
    </location>
</feature>
<dbReference type="PANTHER" id="PTHR16181:SF29">
    <property type="entry name" value="PROTEIN FAM83A-RELATED"/>
    <property type="match status" value="1"/>
</dbReference>
<evidence type="ECO:0000259" key="3">
    <source>
        <dbReference type="Pfam" id="PF07894"/>
    </source>
</evidence>
<dbReference type="FunCoup" id="A0A6P8QDQ7">
    <property type="interactions" value="16"/>
</dbReference>
<dbReference type="OrthoDB" id="6103632at2759"/>
<sequence>MAESQLRCLDWVGVGERVPPERAGFYYSEEQREALRVLVSQGQQAYKEHVRKEPLPDFLSSRELQELRASWQQYDAPSPWKTTSKGDAGKQKQDRDQEAAGSLQYWPELSDTEIPPLDLGWPESGFYRGMSRVLVYTHPAKENAPHIKEVIRSIIQEAQKVIAVVMDYFTDRNIFRDMVDASYKRGVPVYLILDEDGVKYFLEMCQGMELNTFMLRNIRVRYVSGVGFYMPDGKIRGNLSHKFLMVDGDKVAFGSFRLTWSSLRIDRNILTLMLGQNAEMFDIEFRQLYAVSEEVNLYNELNIADTRPSPRLGFRGQTQEGLNYSSTVARKLINPKYTLVVGSLPRPGEMMRWGSPKPPQMNEQNEEEKEEESWSAQRLEKFLNDLILVEQVLPVVIPLPDLSPQHTSKGKGINKNFLNLKIKSKEMPPSPRKGQSKDNEDTRMERKNSKKLSSIFSRRKRNSPLNNETVEGDFVMVNKPDPDIISLSHSTISSFGFRSTENISGNRSPMSVKSLKSLKPKGSEKCTVS</sequence>
<evidence type="ECO:0000313" key="4">
    <source>
        <dbReference type="Proteomes" id="UP000515159"/>
    </source>
</evidence>
<dbReference type="Pfam" id="PF07894">
    <property type="entry name" value="SACK1"/>
    <property type="match status" value="1"/>
</dbReference>
<gene>
    <name evidence="5" type="primary">FAM83F</name>
</gene>
<accession>A0A6P8QDQ7</accession>
<comment type="similarity">
    <text evidence="1">Belongs to the FAM83 family.</text>
</comment>
<proteinExistence type="inferred from homology"/>
<feature type="region of interest" description="Disordered" evidence="2">
    <location>
        <begin position="496"/>
        <end position="529"/>
    </location>
</feature>
<dbReference type="InterPro" id="IPR012461">
    <property type="entry name" value="SACK1"/>
</dbReference>
<dbReference type="KEGG" id="gsh:117353521"/>
<feature type="domain" description="Scaffolding anchor of CK1" evidence="3">
    <location>
        <begin position="17"/>
        <end position="293"/>
    </location>
</feature>
<dbReference type="Gene3D" id="3.30.870.10">
    <property type="entry name" value="Endonuclease Chain A"/>
    <property type="match status" value="1"/>
</dbReference>
<feature type="region of interest" description="Disordered" evidence="2">
    <location>
        <begin position="75"/>
        <end position="102"/>
    </location>
</feature>
<dbReference type="SUPFAM" id="SSF56024">
    <property type="entry name" value="Phospholipase D/nuclease"/>
    <property type="match status" value="1"/>
</dbReference>
<dbReference type="GO" id="GO:0007165">
    <property type="term" value="P:signal transduction"/>
    <property type="evidence" value="ECO:0007669"/>
    <property type="project" value="TreeGrafter"/>
</dbReference>
<dbReference type="InParanoid" id="A0A6P8QDQ7"/>
<evidence type="ECO:0000313" key="5">
    <source>
        <dbReference type="RefSeq" id="XP_033785408.1"/>
    </source>
</evidence>
<feature type="compositionally biased region" description="Acidic residues" evidence="2">
    <location>
        <begin position="364"/>
        <end position="373"/>
    </location>
</feature>
<reference evidence="5" key="1">
    <citation type="submission" date="2025-08" db="UniProtKB">
        <authorList>
            <consortium name="RefSeq"/>
        </authorList>
    </citation>
    <scope>IDENTIFICATION</scope>
</reference>
<name>A0A6P8QDQ7_GEOSA</name>
<evidence type="ECO:0000256" key="1">
    <source>
        <dbReference type="ARBA" id="ARBA00006937"/>
    </source>
</evidence>
<dbReference type="AlphaFoldDB" id="A0A6P8QDQ7"/>
<organism evidence="4 5">
    <name type="scientific">Geotrypetes seraphini</name>
    <name type="common">Gaboon caecilian</name>
    <name type="synonym">Caecilia seraphini</name>
    <dbReference type="NCBI Taxonomy" id="260995"/>
    <lineage>
        <taxon>Eukaryota</taxon>
        <taxon>Metazoa</taxon>
        <taxon>Chordata</taxon>
        <taxon>Craniata</taxon>
        <taxon>Vertebrata</taxon>
        <taxon>Euteleostomi</taxon>
        <taxon>Amphibia</taxon>
        <taxon>Gymnophiona</taxon>
        <taxon>Geotrypetes</taxon>
    </lineage>
</organism>
<feature type="region of interest" description="Disordered" evidence="2">
    <location>
        <begin position="349"/>
        <end position="373"/>
    </location>
</feature>
<dbReference type="CTD" id="113828"/>